<gene>
    <name evidence="2" type="ORF">IDM40_07350</name>
</gene>
<dbReference type="Gene3D" id="3.90.180.10">
    <property type="entry name" value="Medium-chain alcohol dehydrogenases, catalytic domain"/>
    <property type="match status" value="1"/>
</dbReference>
<dbReference type="InterPro" id="IPR011032">
    <property type="entry name" value="GroES-like_sf"/>
</dbReference>
<proteinExistence type="predicted"/>
<dbReference type="SUPFAM" id="SSF51735">
    <property type="entry name" value="NAD(P)-binding Rossmann-fold domains"/>
    <property type="match status" value="1"/>
</dbReference>
<feature type="domain" description="Enoyl reductase (ER)" evidence="1">
    <location>
        <begin position="2"/>
        <end position="270"/>
    </location>
</feature>
<evidence type="ECO:0000313" key="3">
    <source>
        <dbReference type="Proteomes" id="UP000806528"/>
    </source>
</evidence>
<reference evidence="2 3" key="1">
    <citation type="submission" date="2020-09" db="EMBL/GenBank/DDBJ databases">
        <title>Diversity and distribution of actinomycetes associated with coral in the coast of Hainan.</title>
        <authorList>
            <person name="Li F."/>
        </authorList>
    </citation>
    <scope>NUCLEOTIDE SEQUENCE [LARGE SCALE GENOMIC DNA]</scope>
    <source>
        <strain evidence="2 3">HNM0947</strain>
    </source>
</reference>
<dbReference type="Pfam" id="PF00107">
    <property type="entry name" value="ADH_zinc_N"/>
    <property type="match status" value="1"/>
</dbReference>
<protein>
    <submittedName>
        <fullName evidence="2">Zinc-binding dehydrogenase</fullName>
    </submittedName>
</protein>
<dbReference type="PANTHER" id="PTHR43482">
    <property type="entry name" value="PROTEIN AST1-RELATED"/>
    <property type="match status" value="1"/>
</dbReference>
<keyword evidence="3" id="KW-1185">Reference proteome</keyword>
<name>A0ABR9P3X6_9ACTN</name>
<comment type="caution">
    <text evidence="2">The sequence shown here is derived from an EMBL/GenBank/DDBJ whole genome shotgun (WGS) entry which is preliminary data.</text>
</comment>
<sequence length="276" mass="28767">MRVEAFAPNPGDLAALQAAPDGTVPGWDGVGTVIEGAANGSGPKKGERAVFLGMDGGWAQQRRVSTAMVAAADHDFSWDHLASLPVPATSALRALRRLGSVLGKRVLVVGAGSAVGVAAVQLAARSGAHVVAVARNERLHERLRSLGARETHVTVESVGGPVHNAIDMVGGKGLVTAYGLLGPGGTVIALGHAAGEPEHFPFGAFVADPSTADRSITSFFLGSEPDLDAELEYLGSRADLDLGPTETKPWTELARWIESGAPREQGRVVFRVEHRR</sequence>
<dbReference type="SMART" id="SM00829">
    <property type="entry name" value="PKS_ER"/>
    <property type="match status" value="1"/>
</dbReference>
<dbReference type="InterPro" id="IPR013149">
    <property type="entry name" value="ADH-like_C"/>
</dbReference>
<dbReference type="InterPro" id="IPR052585">
    <property type="entry name" value="Lipid_raft_assoc_Zn_ADH"/>
</dbReference>
<dbReference type="InterPro" id="IPR020843">
    <property type="entry name" value="ER"/>
</dbReference>
<dbReference type="InterPro" id="IPR036291">
    <property type="entry name" value="NAD(P)-bd_dom_sf"/>
</dbReference>
<accession>A0ABR9P3X6</accession>
<organism evidence="2 3">
    <name type="scientific">Nocardiopsis coralli</name>
    <dbReference type="NCBI Taxonomy" id="2772213"/>
    <lineage>
        <taxon>Bacteria</taxon>
        <taxon>Bacillati</taxon>
        <taxon>Actinomycetota</taxon>
        <taxon>Actinomycetes</taxon>
        <taxon>Streptosporangiales</taxon>
        <taxon>Nocardiopsidaceae</taxon>
        <taxon>Nocardiopsis</taxon>
    </lineage>
</organism>
<dbReference type="Proteomes" id="UP000806528">
    <property type="component" value="Unassembled WGS sequence"/>
</dbReference>
<dbReference type="EMBL" id="JADBGI010000005">
    <property type="protein sequence ID" value="MBE2998519.1"/>
    <property type="molecule type" value="Genomic_DNA"/>
</dbReference>
<evidence type="ECO:0000313" key="2">
    <source>
        <dbReference type="EMBL" id="MBE2998519.1"/>
    </source>
</evidence>
<evidence type="ECO:0000259" key="1">
    <source>
        <dbReference type="SMART" id="SM00829"/>
    </source>
</evidence>
<dbReference type="SUPFAM" id="SSF50129">
    <property type="entry name" value="GroES-like"/>
    <property type="match status" value="1"/>
</dbReference>
<dbReference type="PANTHER" id="PTHR43482:SF1">
    <property type="entry name" value="PROTEIN AST1-RELATED"/>
    <property type="match status" value="1"/>
</dbReference>
<dbReference type="Gene3D" id="3.40.50.720">
    <property type="entry name" value="NAD(P)-binding Rossmann-like Domain"/>
    <property type="match status" value="1"/>
</dbReference>